<name>A0A5S9NYL3_9GAMM</name>
<keyword evidence="1" id="KW-0472">Membrane</keyword>
<evidence type="ECO:0000256" key="1">
    <source>
        <dbReference type="SAM" id="Phobius"/>
    </source>
</evidence>
<dbReference type="InterPro" id="IPR010266">
    <property type="entry name" value="NnrS"/>
</dbReference>
<feature type="transmembrane region" description="Helical" evidence="1">
    <location>
        <begin position="152"/>
        <end position="172"/>
    </location>
</feature>
<dbReference type="Proteomes" id="UP000434580">
    <property type="component" value="Unassembled WGS sequence"/>
</dbReference>
<feature type="transmembrane region" description="Helical" evidence="1">
    <location>
        <begin position="95"/>
        <end position="114"/>
    </location>
</feature>
<feature type="transmembrane region" description="Helical" evidence="1">
    <location>
        <begin position="307"/>
        <end position="330"/>
    </location>
</feature>
<dbReference type="Pfam" id="PF05940">
    <property type="entry name" value="NnrS"/>
    <property type="match status" value="1"/>
</dbReference>
<feature type="transmembrane region" description="Helical" evidence="1">
    <location>
        <begin position="277"/>
        <end position="301"/>
    </location>
</feature>
<proteinExistence type="predicted"/>
<feature type="transmembrane region" description="Helical" evidence="1">
    <location>
        <begin position="62"/>
        <end position="83"/>
    </location>
</feature>
<evidence type="ECO:0008006" key="4">
    <source>
        <dbReference type="Google" id="ProtNLM"/>
    </source>
</evidence>
<evidence type="ECO:0000313" key="3">
    <source>
        <dbReference type="Proteomes" id="UP000434580"/>
    </source>
</evidence>
<keyword evidence="1" id="KW-1133">Transmembrane helix</keyword>
<protein>
    <recommendedName>
        <fullName evidence="4">NnrS protein</fullName>
    </recommendedName>
</protein>
<feature type="transmembrane region" description="Helical" evidence="1">
    <location>
        <begin position="21"/>
        <end position="42"/>
    </location>
</feature>
<organism evidence="2 3">
    <name type="scientific">BD1-7 clade bacterium</name>
    <dbReference type="NCBI Taxonomy" id="2029982"/>
    <lineage>
        <taxon>Bacteria</taxon>
        <taxon>Pseudomonadati</taxon>
        <taxon>Pseudomonadota</taxon>
        <taxon>Gammaproteobacteria</taxon>
        <taxon>Cellvibrionales</taxon>
        <taxon>Spongiibacteraceae</taxon>
        <taxon>BD1-7 clade</taxon>
    </lineage>
</organism>
<dbReference type="AlphaFoldDB" id="A0A5S9NYL3"/>
<keyword evidence="1" id="KW-0812">Transmembrane</keyword>
<dbReference type="OrthoDB" id="9770040at2"/>
<feature type="transmembrane region" description="Helical" evidence="1">
    <location>
        <begin position="120"/>
        <end position="140"/>
    </location>
</feature>
<evidence type="ECO:0000313" key="2">
    <source>
        <dbReference type="EMBL" id="CAA0095965.1"/>
    </source>
</evidence>
<gene>
    <name evidence="2" type="ORF">DPBNPPHM_03360</name>
</gene>
<feature type="transmembrane region" description="Helical" evidence="1">
    <location>
        <begin position="375"/>
        <end position="393"/>
    </location>
</feature>
<dbReference type="EMBL" id="CACSII010000004">
    <property type="protein sequence ID" value="CAA0095965.1"/>
    <property type="molecule type" value="Genomic_DNA"/>
</dbReference>
<feature type="transmembrane region" description="Helical" evidence="1">
    <location>
        <begin position="342"/>
        <end position="363"/>
    </location>
</feature>
<feature type="transmembrane region" description="Helical" evidence="1">
    <location>
        <begin position="220"/>
        <end position="238"/>
    </location>
</feature>
<feature type="transmembrane region" description="Helical" evidence="1">
    <location>
        <begin position="244"/>
        <end position="265"/>
    </location>
</feature>
<feature type="transmembrane region" description="Helical" evidence="1">
    <location>
        <begin position="178"/>
        <end position="200"/>
    </location>
</feature>
<accession>A0A5S9NYL3</accession>
<reference evidence="2 3" key="1">
    <citation type="submission" date="2019-11" db="EMBL/GenBank/DDBJ databases">
        <authorList>
            <person name="Holert J."/>
        </authorList>
    </citation>
    <scope>NUCLEOTIDE SEQUENCE [LARGE SCALE GENOMIC DNA]</scope>
    <source>
        <strain evidence="2">BC5_2</strain>
    </source>
</reference>
<sequence length="406" mass="45608">MYPLADESLQRHYFQHPFWQAAFRPGFLMAALWSIITQFIWLYRLTGQPLFINHSIISPWAWYMHEFLFGFIGTVAMSFLLTISEQGQKVRKMSGAILVVFFGLWLVSRIAFLVPMNGGIELAAVTTLLWWSIGIFMFWRAVERSGNHNQRVFVPILICLMLLDLGMFAMIIQRMEHLTSVCSGAGVLTIGLMISVAAGWLMPKLTAQRIDDYEDMSPEWLSPLLFLLSVGSIALYILNNFWSLGITVAPLILAAGVVHLARQLFWLREEVLSDPLLWSLHLGNAMLGIGLVLMGLSFFIPALHMNLALHVIALGSAGAMIMSMMSRVTLVYTGRSQQVSWLMSLAFSLTFFAALARLLLTLLNQPFAAWTVSGVSWIIAYSLFLVCFLPALLSSRVDEEGQLEMT</sequence>